<accession>A0A411Z4L3</accession>
<protein>
    <submittedName>
        <fullName evidence="2">AbrB family transcriptional regulator</fullName>
    </submittedName>
</protein>
<dbReference type="PANTHER" id="PTHR38457:SF1">
    <property type="entry name" value="REGULATOR ABRB-RELATED"/>
    <property type="match status" value="1"/>
</dbReference>
<dbReference type="AlphaFoldDB" id="A0A411Z4L3"/>
<dbReference type="Proteomes" id="UP000284547">
    <property type="component" value="Unassembled WGS sequence"/>
</dbReference>
<feature type="transmembrane region" description="Helical" evidence="1">
    <location>
        <begin position="233"/>
        <end position="250"/>
    </location>
</feature>
<keyword evidence="1" id="KW-0472">Membrane</keyword>
<dbReference type="InterPro" id="IPR017516">
    <property type="entry name" value="AbrB_dup"/>
</dbReference>
<dbReference type="PIRSF" id="PIRSF038991">
    <property type="entry name" value="Protein_AbrB"/>
    <property type="match status" value="1"/>
</dbReference>
<organism evidence="2 3">
    <name type="scientific">Pseudotabrizicola alkalilacus</name>
    <dbReference type="NCBI Taxonomy" id="2305252"/>
    <lineage>
        <taxon>Bacteria</taxon>
        <taxon>Pseudomonadati</taxon>
        <taxon>Pseudomonadota</taxon>
        <taxon>Alphaproteobacteria</taxon>
        <taxon>Rhodobacterales</taxon>
        <taxon>Paracoccaceae</taxon>
        <taxon>Pseudotabrizicola</taxon>
    </lineage>
</organism>
<feature type="transmembrane region" description="Helical" evidence="1">
    <location>
        <begin position="9"/>
        <end position="28"/>
    </location>
</feature>
<proteinExistence type="predicted"/>
<dbReference type="NCBIfam" id="TIGR03082">
    <property type="entry name" value="Gneg_AbrB_dup"/>
    <property type="match status" value="1"/>
</dbReference>
<keyword evidence="3" id="KW-1185">Reference proteome</keyword>
<evidence type="ECO:0000313" key="3">
    <source>
        <dbReference type="Proteomes" id="UP000284547"/>
    </source>
</evidence>
<feature type="transmembrane region" description="Helical" evidence="1">
    <location>
        <begin position="182"/>
        <end position="202"/>
    </location>
</feature>
<dbReference type="OrthoDB" id="7157734at2"/>
<reference evidence="2 3" key="1">
    <citation type="submission" date="2018-08" db="EMBL/GenBank/DDBJ databases">
        <title>Flavobacterium tibetense sp. nov., isolated from a wetland YonghuCo on Tibetan Plateau.</title>
        <authorList>
            <person name="Phurbu D."/>
            <person name="Lu H."/>
            <person name="Xing P."/>
        </authorList>
    </citation>
    <scope>NUCLEOTIDE SEQUENCE [LARGE SCALE GENOMIC DNA]</scope>
    <source>
        <strain evidence="2 3">DJC</strain>
    </source>
</reference>
<dbReference type="EMBL" id="QWEY01000002">
    <property type="protein sequence ID" value="RGP38018.1"/>
    <property type="molecule type" value="Genomic_DNA"/>
</dbReference>
<feature type="transmembrane region" description="Helical" evidence="1">
    <location>
        <begin position="90"/>
        <end position="109"/>
    </location>
</feature>
<gene>
    <name evidence="2" type="ORF">D1012_04010</name>
</gene>
<dbReference type="Pfam" id="PF05145">
    <property type="entry name" value="AbrB"/>
    <property type="match status" value="1"/>
</dbReference>
<comment type="caution">
    <text evidence="2">The sequence shown here is derived from an EMBL/GenBank/DDBJ whole genome shotgun (WGS) entry which is preliminary data.</text>
</comment>
<dbReference type="InterPro" id="IPR007820">
    <property type="entry name" value="AbrB_fam"/>
</dbReference>
<feature type="transmembrane region" description="Helical" evidence="1">
    <location>
        <begin position="262"/>
        <end position="286"/>
    </location>
</feature>
<feature type="transmembrane region" description="Helical" evidence="1">
    <location>
        <begin position="209"/>
        <end position="227"/>
    </location>
</feature>
<dbReference type="GO" id="GO:0016020">
    <property type="term" value="C:membrane"/>
    <property type="evidence" value="ECO:0007669"/>
    <property type="project" value="InterPro"/>
</dbReference>
<evidence type="ECO:0000313" key="2">
    <source>
        <dbReference type="EMBL" id="RGP38018.1"/>
    </source>
</evidence>
<dbReference type="RefSeq" id="WP_118150075.1">
    <property type="nucleotide sequence ID" value="NZ_QWEY01000002.1"/>
</dbReference>
<feature type="transmembrane region" description="Helical" evidence="1">
    <location>
        <begin position="317"/>
        <end position="339"/>
    </location>
</feature>
<feature type="transmembrane region" description="Helical" evidence="1">
    <location>
        <begin position="145"/>
        <end position="167"/>
    </location>
</feature>
<dbReference type="PANTHER" id="PTHR38457">
    <property type="entry name" value="REGULATOR ABRB-RELATED"/>
    <property type="match status" value="1"/>
</dbReference>
<evidence type="ECO:0000256" key="1">
    <source>
        <dbReference type="SAM" id="Phobius"/>
    </source>
</evidence>
<sequence>MIGFAQKAAYFAALYAASAAAGWGFMALGLPLPWMLGPLLLAAAVYISGLGRLKVPLRTRPFGQMTVAAQVGLTFTPAAFASLLDLAPMIVGLALVSGVLASLVAVALARCTDMRLAQAFVSTFPTSPVEAAVIAERFGIATAPVVLAQTLRIAMIVFLIPISIYLIDGIPDRSATGMPQGFSLGHLTLGALAIGGALLFRLLRLANPFFLGPLAASAAVAAFGVTLPSLPPLVMALAQIALGTWLGSTFRRELFTSGNGHILATSLAALTLLMLISGAALTMAYLGGYDWEALVLGSAPGGVTEMALTAKFLGTEVALVTAIQLVRIFLFIPNLPWIVHLIARSEARRNA</sequence>
<dbReference type="GO" id="GO:0010468">
    <property type="term" value="P:regulation of gene expression"/>
    <property type="evidence" value="ECO:0007669"/>
    <property type="project" value="InterPro"/>
</dbReference>
<keyword evidence="1" id="KW-1133">Transmembrane helix</keyword>
<keyword evidence="1" id="KW-0812">Transmembrane</keyword>
<name>A0A411Z4L3_9RHOB</name>